<evidence type="ECO:0000256" key="19">
    <source>
        <dbReference type="ARBA" id="ARBA00041009"/>
    </source>
</evidence>
<evidence type="ECO:0000256" key="23">
    <source>
        <dbReference type="ARBA" id="ARBA00047354"/>
    </source>
</evidence>
<feature type="transmembrane region" description="Helical" evidence="27">
    <location>
        <begin position="678"/>
        <end position="700"/>
    </location>
</feature>
<keyword evidence="8 27" id="KW-0812">Transmembrane</keyword>
<evidence type="ECO:0000313" key="30">
    <source>
        <dbReference type="Ensembl" id="ENSOMYP00000137847.1"/>
    </source>
</evidence>
<feature type="transmembrane region" description="Helical" evidence="27">
    <location>
        <begin position="578"/>
        <end position="599"/>
    </location>
</feature>
<dbReference type="GO" id="GO:0008559">
    <property type="term" value="F:ABC-type xenobiotic transporter activity"/>
    <property type="evidence" value="ECO:0007669"/>
    <property type="project" value="UniProtKB-EC"/>
</dbReference>
<evidence type="ECO:0000256" key="5">
    <source>
        <dbReference type="ARBA" id="ARBA00022448"/>
    </source>
</evidence>
<dbReference type="InterPro" id="IPR003593">
    <property type="entry name" value="AAA+_ATPase"/>
</dbReference>
<dbReference type="GO" id="GO:0015431">
    <property type="term" value="F:ABC-type glutathione S-conjugate transporter activity"/>
    <property type="evidence" value="ECO:0007669"/>
    <property type="project" value="UniProtKB-EC"/>
</dbReference>
<dbReference type="GO" id="GO:0034634">
    <property type="term" value="F:glutathione transmembrane transporter activity"/>
    <property type="evidence" value="ECO:0007669"/>
    <property type="project" value="TreeGrafter"/>
</dbReference>
<dbReference type="GO" id="GO:0005524">
    <property type="term" value="F:ATP binding"/>
    <property type="evidence" value="ECO:0007669"/>
    <property type="project" value="UniProtKB-KW"/>
</dbReference>
<evidence type="ECO:0000256" key="25">
    <source>
        <dbReference type="ARBA" id="ARBA00047576"/>
    </source>
</evidence>
<evidence type="ECO:0000313" key="31">
    <source>
        <dbReference type="Proteomes" id="UP000694395"/>
    </source>
</evidence>
<evidence type="ECO:0000256" key="4">
    <source>
        <dbReference type="ARBA" id="ARBA00012191"/>
    </source>
</evidence>
<feature type="domain" description="ABC transporter" evidence="28">
    <location>
        <begin position="883"/>
        <end position="1107"/>
    </location>
</feature>
<dbReference type="CDD" id="cd18595">
    <property type="entry name" value="ABC_6TM_MRP1_2_3_6_D1_like"/>
    <property type="match status" value="1"/>
</dbReference>
<dbReference type="SMART" id="SM00382">
    <property type="entry name" value="AAA"/>
    <property type="match status" value="2"/>
</dbReference>
<dbReference type="Pfam" id="PF00005">
    <property type="entry name" value="ABC_tran"/>
    <property type="match status" value="2"/>
</dbReference>
<keyword evidence="14 27" id="KW-1133">Transmembrane helix</keyword>
<evidence type="ECO:0000256" key="7">
    <source>
        <dbReference type="ARBA" id="ARBA00022554"/>
    </source>
</evidence>
<keyword evidence="10" id="KW-0547">Nucleotide-binding</keyword>
<dbReference type="PROSITE" id="PS00211">
    <property type="entry name" value="ABC_TRANSPORTER_1"/>
    <property type="match status" value="2"/>
</dbReference>
<organism evidence="30 31">
    <name type="scientific">Oncorhynchus mykiss</name>
    <name type="common">Rainbow trout</name>
    <name type="synonym">Salmo gairdneri</name>
    <dbReference type="NCBI Taxonomy" id="8022"/>
    <lineage>
        <taxon>Eukaryota</taxon>
        <taxon>Metazoa</taxon>
        <taxon>Chordata</taxon>
        <taxon>Craniata</taxon>
        <taxon>Vertebrata</taxon>
        <taxon>Euteleostomi</taxon>
        <taxon>Actinopterygii</taxon>
        <taxon>Neopterygii</taxon>
        <taxon>Teleostei</taxon>
        <taxon>Protacanthopterygii</taxon>
        <taxon>Salmoniformes</taxon>
        <taxon>Salmonidae</taxon>
        <taxon>Salmoninae</taxon>
        <taxon>Oncorhynchus</taxon>
    </lineage>
</organism>
<dbReference type="SUPFAM" id="SSF52540">
    <property type="entry name" value="P-loop containing nucleoside triphosphate hydrolases"/>
    <property type="match status" value="2"/>
</dbReference>
<evidence type="ECO:0000256" key="14">
    <source>
        <dbReference type="ARBA" id="ARBA00022989"/>
    </source>
</evidence>
<dbReference type="Ensembl" id="ENSOMYT00000130743.1">
    <property type="protein sequence ID" value="ENSOMYP00000137847.1"/>
    <property type="gene ID" value="ENSOMYG00000058091.1"/>
</dbReference>
<evidence type="ECO:0000256" key="24">
    <source>
        <dbReference type="ARBA" id="ARBA00047523"/>
    </source>
</evidence>
<dbReference type="PROSITE" id="PS50929">
    <property type="entry name" value="ABC_TM1F"/>
    <property type="match status" value="2"/>
</dbReference>
<keyword evidence="16 27" id="KW-0472">Membrane</keyword>
<keyword evidence="11" id="KW-0378">Hydrolase</keyword>
<evidence type="ECO:0000259" key="28">
    <source>
        <dbReference type="PROSITE" id="PS50893"/>
    </source>
</evidence>
<dbReference type="FunFam" id="3.40.50.300:FF:000293">
    <property type="entry name" value="ATP binding cassette subfamily C member 1"/>
    <property type="match status" value="1"/>
</dbReference>
<evidence type="ECO:0000256" key="13">
    <source>
        <dbReference type="ARBA" id="ARBA00022967"/>
    </source>
</evidence>
<evidence type="ECO:0000256" key="27">
    <source>
        <dbReference type="SAM" id="Phobius"/>
    </source>
</evidence>
<feature type="transmembrane region" description="Helical" evidence="27">
    <location>
        <begin position="1186"/>
        <end position="1213"/>
    </location>
</feature>
<dbReference type="NCBIfam" id="TIGR00957">
    <property type="entry name" value="MRP_assoc_pro"/>
    <property type="match status" value="1"/>
</dbReference>
<evidence type="ECO:0000256" key="21">
    <source>
        <dbReference type="ARBA" id="ARBA00041913"/>
    </source>
</evidence>
<evidence type="ECO:0000256" key="8">
    <source>
        <dbReference type="ARBA" id="ARBA00022692"/>
    </source>
</evidence>
<feature type="transmembrane region" description="Helical" evidence="27">
    <location>
        <begin position="142"/>
        <end position="161"/>
    </location>
</feature>
<dbReference type="InterPro" id="IPR056227">
    <property type="entry name" value="TMD0_ABC"/>
</dbReference>
<proteinExistence type="inferred from homology"/>
<evidence type="ECO:0000256" key="9">
    <source>
        <dbReference type="ARBA" id="ARBA00022737"/>
    </source>
</evidence>
<dbReference type="FunFam" id="1.20.1560.10:FF:000001">
    <property type="entry name" value="ATP-binding cassette subfamily C member 1"/>
    <property type="match status" value="1"/>
</dbReference>
<evidence type="ECO:0000256" key="22">
    <source>
        <dbReference type="ARBA" id="ARBA00042274"/>
    </source>
</evidence>
<keyword evidence="9" id="KW-0677">Repeat</keyword>
<protein>
    <recommendedName>
        <fullName evidence="19">Multidrug resistance-associated protein 1</fullName>
        <ecNumber evidence="4">7.6.2.2</ecNumber>
        <ecNumber evidence="17">7.6.2.3</ecNumber>
    </recommendedName>
    <alternativeName>
        <fullName evidence="22">ATP-binding cassette sub-family C member 1</fullName>
    </alternativeName>
    <alternativeName>
        <fullName evidence="21">Glutathione-S-conjugate-translocating ATPase ABCC1</fullName>
    </alternativeName>
    <alternativeName>
        <fullName evidence="20">Leukotriene C(4) transporter</fullName>
    </alternativeName>
</protein>
<evidence type="ECO:0000256" key="15">
    <source>
        <dbReference type="ARBA" id="ARBA00023055"/>
    </source>
</evidence>
<evidence type="ECO:0000256" key="11">
    <source>
        <dbReference type="ARBA" id="ARBA00022801"/>
    </source>
</evidence>
<dbReference type="Proteomes" id="UP000694395">
    <property type="component" value="Chromosome 12"/>
</dbReference>
<comment type="similarity">
    <text evidence="3">Belongs to the ABC transporter superfamily. ABCC family. Conjugate transporter (TC 3.A.1.208) subfamily.</text>
</comment>
<comment type="catalytic activity">
    <reaction evidence="24">
        <text>leukotriene C4(in) + ATP + H2O = leukotriene C4(out) + ADP + phosphate + H(+)</text>
        <dbReference type="Rhea" id="RHEA:38963"/>
        <dbReference type="ChEBI" id="CHEBI:15377"/>
        <dbReference type="ChEBI" id="CHEBI:15378"/>
        <dbReference type="ChEBI" id="CHEBI:30616"/>
        <dbReference type="ChEBI" id="CHEBI:43474"/>
        <dbReference type="ChEBI" id="CHEBI:57973"/>
        <dbReference type="ChEBI" id="CHEBI:456216"/>
    </reaction>
    <physiologicalReaction direction="left-to-right" evidence="24">
        <dbReference type="Rhea" id="RHEA:38964"/>
    </physiologicalReaction>
</comment>
<feature type="transmembrane region" description="Helical" evidence="27">
    <location>
        <begin position="1233"/>
        <end position="1261"/>
    </location>
</feature>
<dbReference type="GO" id="GO:0005774">
    <property type="term" value="C:vacuolar membrane"/>
    <property type="evidence" value="ECO:0007669"/>
    <property type="project" value="UniProtKB-SubCell"/>
</dbReference>
<evidence type="ECO:0000256" key="12">
    <source>
        <dbReference type="ARBA" id="ARBA00022840"/>
    </source>
</evidence>
<name>A0A8K9XV58_ONCMY</name>
<accession>A0A8K9XV58</accession>
<evidence type="ECO:0000256" key="2">
    <source>
        <dbReference type="ARBA" id="ARBA00004651"/>
    </source>
</evidence>
<feature type="transmembrane region" description="Helical" evidence="27">
    <location>
        <begin position="1318"/>
        <end position="1346"/>
    </location>
</feature>
<dbReference type="InterPro" id="IPR011527">
    <property type="entry name" value="ABC1_TM_dom"/>
</dbReference>
<comment type="catalytic activity">
    <reaction evidence="26">
        <text>2',3'-cGAMP(in) + ATP + H2O = 2',3'-cGAMP(out) + ADP + phosphate + H(+)</text>
        <dbReference type="Rhea" id="RHEA:74887"/>
        <dbReference type="ChEBI" id="CHEBI:15377"/>
        <dbReference type="ChEBI" id="CHEBI:15378"/>
        <dbReference type="ChEBI" id="CHEBI:30616"/>
        <dbReference type="ChEBI" id="CHEBI:43474"/>
        <dbReference type="ChEBI" id="CHEBI:143093"/>
        <dbReference type="ChEBI" id="CHEBI:456216"/>
    </reaction>
</comment>
<evidence type="ECO:0000256" key="20">
    <source>
        <dbReference type="ARBA" id="ARBA00041345"/>
    </source>
</evidence>
<sequence>MGLDKFCSADGSDPFWDWNRTWHVGNPDLTQCFQNTVLVWVPCLYLWVCAPIYFLYLKSHDRGYICMTHLNRAKTAVGFLLWIVCWADVFYSFWERSQHDSGASSSTQAPVNLVSPTMLGITMLLATLLTQYERLKGVQSSGVMLNFWLVAVLCATVTFRSKIIQAINEPLTVCVFRYTTFYIYYTLLLISLLLSALSDQPPLFSEASKDANPCPEIGASFLSRISFWWITGLIVTGYKRPLEQKDLWCLNSEDRSQRVVPQLVRRWNNECLKVKRPEEKTLYSPKKAPRGERKEGVPVEESEILIMKTPQKTREPSLFWALCLTFGPYFLISSLYKIIQDILMFVGPNILRLLIQFVNDSSAPSWQGYFYTALLFVCTCFQTLILQKYFHVCFVTGMRLRTAIVGAVYRKVITNVCFVTGMRLRTAIVGAVYRKVITNVCFVTGMRLRTAIVGAVYRKVITIVGAVYRKVIIIVGAVYRKVITNVCFVTGMRLRTAIVGAVYRKVITNVCFVTGMRLRTAIVGAVYRKVIIIVCFVTGMRLRTAILGAVYRKVITIVCFVTGMRLRTAIVGAVYRKVIIIVCFVTGMRLRTAIVGAVYRKVITIVGAVYRKVIIIVGAVYRKVITIVCFVTGMRLRTAIVGAVYRKALVISNAARRTSTVGEIVNLMSVDAQRFMDLITYINMIWSAPLQVILALYFLWQNLGPSVLAGVAVMVLMVPINGVIAMKTKTYQVAQMKSKDNRIKLMNEVLNGIKVLKLYAWELAFKDKVSAIRESELRVLKKAAYLGAISTFTWVCAPFLVALSTFTVYVMIDERNVLDAQKAFVSLALFNILRFPLNMLPMVISSMVQASVSMKRLCVFLSHEELQEDSVERMAVAGCSDSISIEDGVFSWCRNDAPTLKRLSVRIPDGSLVAVVGHVGSGKSSLLSALLGEMEKLEGSVSVKGSVAYVPQQAWIQNATLKDNIVFGQERKESWYHRVVEACALLPDLEILPAGDGTEIGEKGVNLSGGQKQRVSLARAVYCDCAVYLLDDPLSAVDAHVGKHIFEKVVGPQGVLKDRTRVLVTHGLSFLPQADLILVMVEGEITERGSYLELMARDGAFAEFLRTYANKEQEDDESDSAPKRGLENGLPAAVIGQNHTSTSAVRTEGEVLGKKAKNAEVGRITEADKANTGRVKLSVFWEYMKAIGVVLSCVSIFLFFSHHFASLFSNYWLSLWTDDPVVNGTQPSREMRLGVYGALGASQGIAVFCYSISVSIGGILASRYLHQSMLYNVLRSPMSFFERTPSGNLVNRFSKETDTIDSIIPSIIKMFMGSMFNVVGSCVVILIATPLVAIIIPPLGILYFFVQRFYVASSRQLKRLESVSRSPVYTHFNETLLGASVIRAFGEQERFIRESDGRVDHNQKAYYPSIVANRWLAVRLEFVGNCIVMFAALFAVMARESLSPGIMGLSISYALQLTASLTWLVRMSSDLETNIVAVERVKEYEDTEKEADWRHDQSSLPPGWPTAGNIDIRGFGLRYREDQELAVRNITVAIHGGEKVGIVGRTGAGKSSLTLGLFRIIEACEGEIHIDGVNIATLGLHELRSRITIIPQDPVLFSGSLRMNLDPFDGYSDEEVWRALELSHLKSFVSGLPDKLNHECSEGGENLSLGQRQLVCLARALLRKTKILVLDEATAAVDLETDNLIQSTIRTQFDDCTVLTIAHRLNTIMDYTRVLVLDKGEMAEFDSPSTLITKRGIFYKMAKDSGLV</sequence>
<feature type="domain" description="ABC transporter" evidence="28">
    <location>
        <begin position="1512"/>
        <end position="1744"/>
    </location>
</feature>
<dbReference type="PANTHER" id="PTHR24223:SF241">
    <property type="entry name" value="MULTIDRUG RESISTANCE-ASSOCIATED PROTEIN 1"/>
    <property type="match status" value="1"/>
</dbReference>
<feature type="transmembrane region" description="Helical" evidence="27">
    <location>
        <begin position="611"/>
        <end position="631"/>
    </location>
</feature>
<keyword evidence="5" id="KW-0813">Transport</keyword>
<dbReference type="SUPFAM" id="SSF90123">
    <property type="entry name" value="ABC transporter transmembrane region"/>
    <property type="match status" value="3"/>
</dbReference>
<feature type="transmembrane region" description="Helical" evidence="27">
    <location>
        <begin position="181"/>
        <end position="198"/>
    </location>
</feature>
<feature type="domain" description="ABC transmembrane type-1" evidence="29">
    <location>
        <begin position="1194"/>
        <end position="1473"/>
    </location>
</feature>
<dbReference type="InterPro" id="IPR005292">
    <property type="entry name" value="MRP"/>
</dbReference>
<dbReference type="InterPro" id="IPR050173">
    <property type="entry name" value="ABC_transporter_C-like"/>
</dbReference>
<feature type="transmembrane region" description="Helical" evidence="27">
    <location>
        <begin position="113"/>
        <end position="130"/>
    </location>
</feature>
<feature type="transmembrane region" description="Helical" evidence="27">
    <location>
        <begin position="37"/>
        <end position="56"/>
    </location>
</feature>
<dbReference type="InterPro" id="IPR017871">
    <property type="entry name" value="ABC_transporter-like_CS"/>
</dbReference>
<dbReference type="Pfam" id="PF24357">
    <property type="entry name" value="TMD0_ABC"/>
    <property type="match status" value="1"/>
</dbReference>
<dbReference type="PROSITE" id="PS50893">
    <property type="entry name" value="ABC_TRANSPORTER_2"/>
    <property type="match status" value="2"/>
</dbReference>
<dbReference type="GO" id="GO:0006869">
    <property type="term" value="P:lipid transport"/>
    <property type="evidence" value="ECO:0007669"/>
    <property type="project" value="UniProtKB-KW"/>
</dbReference>
<dbReference type="GO" id="GO:0000323">
    <property type="term" value="C:lytic vacuole"/>
    <property type="evidence" value="ECO:0007669"/>
    <property type="project" value="UniProtKB-ARBA"/>
</dbReference>
<dbReference type="CDD" id="cd03250">
    <property type="entry name" value="ABCC_MRP_domain1"/>
    <property type="match status" value="1"/>
</dbReference>
<keyword evidence="7" id="KW-0926">Vacuole</keyword>
<reference evidence="30" key="2">
    <citation type="submission" date="2025-08" db="UniProtKB">
        <authorList>
            <consortium name="Ensembl"/>
        </authorList>
    </citation>
    <scope>IDENTIFICATION</scope>
</reference>
<evidence type="ECO:0000259" key="29">
    <source>
        <dbReference type="PROSITE" id="PS50929"/>
    </source>
</evidence>
<comment type="catalytic activity">
    <reaction evidence="25">
        <text>17beta-estradiol 17-O-(beta-D-glucuronate)(in) + ATP + H2O = 17beta-estradiol 17-O-(beta-D-glucuronate)(out) + ADP + phosphate + H(+)</text>
        <dbReference type="Rhea" id="RHEA:60128"/>
        <dbReference type="ChEBI" id="CHEBI:15377"/>
        <dbReference type="ChEBI" id="CHEBI:15378"/>
        <dbReference type="ChEBI" id="CHEBI:30616"/>
        <dbReference type="ChEBI" id="CHEBI:43474"/>
        <dbReference type="ChEBI" id="CHEBI:82961"/>
        <dbReference type="ChEBI" id="CHEBI:456216"/>
    </reaction>
    <physiologicalReaction direction="left-to-right" evidence="25">
        <dbReference type="Rhea" id="RHEA:60129"/>
    </physiologicalReaction>
</comment>
<dbReference type="FunFam" id="3.40.50.300:FF:000074">
    <property type="entry name" value="Multidrug resistance-associated protein 5 isoform 1"/>
    <property type="match status" value="1"/>
</dbReference>
<evidence type="ECO:0000256" key="10">
    <source>
        <dbReference type="ARBA" id="ARBA00022741"/>
    </source>
</evidence>
<evidence type="ECO:0000256" key="18">
    <source>
        <dbReference type="ARBA" id="ARBA00034018"/>
    </source>
</evidence>
<comment type="catalytic activity">
    <reaction evidence="23">
        <text>sphing-4-enine 1-phosphate(in) + ATP + H2O = sphing-4-enine 1-phosphate(out) + ADP + phosphate + H(+)</text>
        <dbReference type="Rhea" id="RHEA:38951"/>
        <dbReference type="ChEBI" id="CHEBI:15377"/>
        <dbReference type="ChEBI" id="CHEBI:15378"/>
        <dbReference type="ChEBI" id="CHEBI:30616"/>
        <dbReference type="ChEBI" id="CHEBI:43474"/>
        <dbReference type="ChEBI" id="CHEBI:60119"/>
        <dbReference type="ChEBI" id="CHEBI:456216"/>
    </reaction>
    <physiologicalReaction direction="left-to-right" evidence="23">
        <dbReference type="Rhea" id="RHEA:38952"/>
    </physiologicalReaction>
</comment>
<feature type="transmembrane region" description="Helical" evidence="27">
    <location>
        <begin position="369"/>
        <end position="390"/>
    </location>
</feature>
<feature type="transmembrane region" description="Helical" evidence="27">
    <location>
        <begin position="76"/>
        <end position="93"/>
    </location>
</feature>
<evidence type="ECO:0000256" key="26">
    <source>
        <dbReference type="ARBA" id="ARBA00048171"/>
    </source>
</evidence>
<feature type="transmembrane region" description="Helical" evidence="27">
    <location>
        <begin position="783"/>
        <end position="812"/>
    </location>
</feature>
<evidence type="ECO:0000256" key="3">
    <source>
        <dbReference type="ARBA" id="ARBA00009726"/>
    </source>
</evidence>
<comment type="catalytic activity">
    <reaction evidence="18">
        <text>ATP + H2O + xenobioticSide 1 = ADP + phosphate + xenobioticSide 2.</text>
        <dbReference type="EC" id="7.6.2.2"/>
    </reaction>
</comment>
<dbReference type="CDD" id="cd03244">
    <property type="entry name" value="ABCC_MRP_domain2"/>
    <property type="match status" value="1"/>
</dbReference>
<reference evidence="30" key="3">
    <citation type="submission" date="2025-09" db="UniProtKB">
        <authorList>
            <consortium name="Ensembl"/>
        </authorList>
    </citation>
    <scope>IDENTIFICATION</scope>
</reference>
<dbReference type="InterPro" id="IPR027417">
    <property type="entry name" value="P-loop_NTPase"/>
</dbReference>
<dbReference type="PANTHER" id="PTHR24223">
    <property type="entry name" value="ATP-BINDING CASSETTE SUB-FAMILY C"/>
    <property type="match status" value="1"/>
</dbReference>
<dbReference type="EC" id="7.6.2.2" evidence="4"/>
<reference evidence="30" key="1">
    <citation type="submission" date="2020-07" db="EMBL/GenBank/DDBJ databases">
        <title>A long reads based de novo assembly of the rainbow trout Arlee double haploid line genome.</title>
        <authorList>
            <person name="Gao G."/>
            <person name="Palti Y."/>
        </authorList>
    </citation>
    <scope>NUCLEOTIDE SEQUENCE [LARGE SCALE GENOMIC DNA]</scope>
</reference>
<dbReference type="EC" id="7.6.2.3" evidence="17"/>
<dbReference type="CDD" id="cd18603">
    <property type="entry name" value="ABC_6TM_MRP1_2_3_6_D2_like"/>
    <property type="match status" value="1"/>
</dbReference>
<dbReference type="GO" id="GO:0016887">
    <property type="term" value="F:ATP hydrolysis activity"/>
    <property type="evidence" value="ECO:0007669"/>
    <property type="project" value="InterPro"/>
</dbReference>
<feature type="transmembrane region" description="Helical" evidence="27">
    <location>
        <begin position="824"/>
        <end position="848"/>
    </location>
</feature>
<dbReference type="GeneTree" id="ENSGT00940000160271"/>
<dbReference type="Pfam" id="PF00664">
    <property type="entry name" value="ABC_membrane"/>
    <property type="match status" value="3"/>
</dbReference>
<keyword evidence="31" id="KW-1185">Reference proteome</keyword>
<feature type="transmembrane region" description="Helical" evidence="27">
    <location>
        <begin position="549"/>
        <end position="566"/>
    </location>
</feature>
<keyword evidence="13" id="KW-1278">Translocase</keyword>
<dbReference type="InterPro" id="IPR036640">
    <property type="entry name" value="ABC1_TM_sf"/>
</dbReference>
<feature type="transmembrane region" description="Helical" evidence="27">
    <location>
        <begin position="1416"/>
        <end position="1438"/>
    </location>
</feature>
<keyword evidence="6" id="KW-1003">Cell membrane</keyword>
<feature type="transmembrane region" description="Helical" evidence="27">
    <location>
        <begin position="706"/>
        <end position="726"/>
    </location>
</feature>
<dbReference type="FunFam" id="1.20.1560.10:FF:000020">
    <property type="entry name" value="ABC metal ion transporter"/>
    <property type="match status" value="1"/>
</dbReference>
<dbReference type="GO" id="GO:0016323">
    <property type="term" value="C:basolateral plasma membrane"/>
    <property type="evidence" value="ECO:0007669"/>
    <property type="project" value="TreeGrafter"/>
</dbReference>
<evidence type="ECO:0000256" key="16">
    <source>
        <dbReference type="ARBA" id="ARBA00023136"/>
    </source>
</evidence>
<keyword evidence="15" id="KW-0445">Lipid transport</keyword>
<feature type="transmembrane region" description="Helical" evidence="27">
    <location>
        <begin position="526"/>
        <end position="543"/>
    </location>
</feature>
<evidence type="ECO:0000256" key="6">
    <source>
        <dbReference type="ARBA" id="ARBA00022475"/>
    </source>
</evidence>
<dbReference type="InterPro" id="IPR003439">
    <property type="entry name" value="ABC_transporter-like_ATP-bd"/>
</dbReference>
<evidence type="ECO:0000256" key="17">
    <source>
        <dbReference type="ARBA" id="ARBA00024220"/>
    </source>
</evidence>
<feature type="transmembrane region" description="Helical" evidence="27">
    <location>
        <begin position="317"/>
        <end position="339"/>
    </location>
</feature>
<comment type="subcellular location">
    <subcellularLocation>
        <location evidence="2">Cell membrane</location>
        <topology evidence="2">Multi-pass membrane protein</topology>
    </subcellularLocation>
    <subcellularLocation>
        <location evidence="1">Vacuole membrane</location>
        <topology evidence="1">Multi-pass membrane protein</topology>
    </subcellularLocation>
</comment>
<keyword evidence="12" id="KW-0067">ATP-binding</keyword>
<evidence type="ECO:0000256" key="1">
    <source>
        <dbReference type="ARBA" id="ARBA00004128"/>
    </source>
</evidence>
<dbReference type="Gene3D" id="1.20.1560.10">
    <property type="entry name" value="ABC transporter type 1, transmembrane domain"/>
    <property type="match status" value="3"/>
</dbReference>
<feature type="domain" description="ABC transmembrane type-1" evidence="29">
    <location>
        <begin position="613"/>
        <end position="849"/>
    </location>
</feature>
<dbReference type="Gene3D" id="3.40.50.300">
    <property type="entry name" value="P-loop containing nucleotide triphosphate hydrolases"/>
    <property type="match status" value="2"/>
</dbReference>